<reference evidence="3 4" key="1">
    <citation type="journal article" date="2023" name="Int. J. Syst. Evol. Microbiol.">
        <title>The observation of taxonomic boundaries for the 16SrII and 16SrXXV phytoplasmas using genome-based delimitation.</title>
        <authorList>
            <person name="Rodrigues Jardim B."/>
            <person name="Tran-Nguyen L.T.T."/>
            <person name="Gambley C."/>
            <person name="Al-Sadi A.M."/>
            <person name="Al-Subhi A.M."/>
            <person name="Foissac X."/>
            <person name="Salar P."/>
            <person name="Cai H."/>
            <person name="Yang J.Y."/>
            <person name="Davis R."/>
            <person name="Jones L."/>
            <person name="Rodoni B."/>
            <person name="Constable F.E."/>
        </authorList>
    </citation>
    <scope>NUCLEOTIDE SEQUENCE [LARGE SCALE GENOMIC DNA]</scope>
    <source>
        <strain evidence="3">BAWM-322</strain>
    </source>
</reference>
<dbReference type="EMBL" id="JAOSIK010000012">
    <property type="protein sequence ID" value="MEK0311967.1"/>
    <property type="molecule type" value="Genomic_DNA"/>
</dbReference>
<proteinExistence type="predicted"/>
<dbReference type="Proteomes" id="UP001382955">
    <property type="component" value="Unassembled WGS sequence"/>
</dbReference>
<dbReference type="Gene3D" id="1.10.287.1490">
    <property type="match status" value="1"/>
</dbReference>
<comment type="caution">
    <text evidence="3">The sequence shown here is derived from an EMBL/GenBank/DDBJ whole genome shotgun (WGS) entry which is preliminary data.</text>
</comment>
<sequence length="292" mass="34706">MNLSFFFKKNLKKIIIISLFFIVIIIGIYHNINRSKTPLSSLESESEKEVLSSEEFQKKKHSAEIIPPQIQTNSVKLEKIKTYLFTDTDNLSLLPDDLSVREKEEIFEMKKSWKFYFDLLNKKKIYINEYQKECDEYQSQIISIQSKIQSLKPQLLTLEQQRDEKEHNIKNLQYQLGEISPVYAKVFQQKYNIKINNSKTPDKIEETNLKEEINMLQNEVQKIVSQIKQIKFDIADLESKQKKYQNMLFSAEKSKKSLEQRYKDSESKYKQPIIFQLNSLFMNSISLQEKNK</sequence>
<keyword evidence="4" id="KW-1185">Reference proteome</keyword>
<gene>
    <name evidence="3" type="ORF">OC725_01625</name>
</gene>
<name>A0ABU8ZT54_9MOLU</name>
<keyword evidence="2" id="KW-1133">Transmembrane helix</keyword>
<evidence type="ECO:0008006" key="5">
    <source>
        <dbReference type="Google" id="ProtNLM"/>
    </source>
</evidence>
<accession>A0ABU8ZT54</accession>
<feature type="coiled-coil region" evidence="1">
    <location>
        <begin position="206"/>
        <end position="268"/>
    </location>
</feature>
<evidence type="ECO:0000313" key="3">
    <source>
        <dbReference type="EMBL" id="MEK0311967.1"/>
    </source>
</evidence>
<dbReference type="RefSeq" id="WP_304512531.1">
    <property type="nucleotide sequence ID" value="NZ_JAOSIK010000012.1"/>
</dbReference>
<protein>
    <recommendedName>
        <fullName evidence="5">Effector</fullName>
    </recommendedName>
</protein>
<evidence type="ECO:0000313" key="4">
    <source>
        <dbReference type="Proteomes" id="UP001382955"/>
    </source>
</evidence>
<feature type="transmembrane region" description="Helical" evidence="2">
    <location>
        <begin position="14"/>
        <end position="32"/>
    </location>
</feature>
<feature type="coiled-coil region" evidence="1">
    <location>
        <begin position="120"/>
        <end position="175"/>
    </location>
</feature>
<keyword evidence="1" id="KW-0175">Coiled coil</keyword>
<evidence type="ECO:0000256" key="1">
    <source>
        <dbReference type="SAM" id="Coils"/>
    </source>
</evidence>
<evidence type="ECO:0000256" key="2">
    <source>
        <dbReference type="SAM" id="Phobius"/>
    </source>
</evidence>
<organism evidence="3 4">
    <name type="scientific">Candidatus Phytoplasma fabacearum</name>
    <dbReference type="NCBI Taxonomy" id="2982628"/>
    <lineage>
        <taxon>Bacteria</taxon>
        <taxon>Bacillati</taxon>
        <taxon>Mycoplasmatota</taxon>
        <taxon>Mollicutes</taxon>
        <taxon>Acholeplasmatales</taxon>
        <taxon>Acholeplasmataceae</taxon>
        <taxon>Candidatus Phytoplasma</taxon>
        <taxon>16SrII (Peanut WB group)</taxon>
    </lineage>
</organism>
<keyword evidence="2" id="KW-0472">Membrane</keyword>
<keyword evidence="2" id="KW-0812">Transmembrane</keyword>